<dbReference type="KEGG" id="luo:HHL09_19235"/>
<evidence type="ECO:0000313" key="3">
    <source>
        <dbReference type="EMBL" id="QJE97826.1"/>
    </source>
</evidence>
<dbReference type="InterPro" id="IPR013538">
    <property type="entry name" value="ASHA1/2-like_C"/>
</dbReference>
<feature type="domain" description="Activator of Hsp90 ATPase homologue 1/2-like C-terminal" evidence="2">
    <location>
        <begin position="11"/>
        <end position="147"/>
    </location>
</feature>
<dbReference type="Pfam" id="PF08327">
    <property type="entry name" value="AHSA1"/>
    <property type="match status" value="1"/>
</dbReference>
<name>A0A858RKI8_9BACT</name>
<keyword evidence="4" id="KW-1185">Reference proteome</keyword>
<organism evidence="3 4">
    <name type="scientific">Luteolibacter luteus</name>
    <dbReference type="NCBI Taxonomy" id="2728835"/>
    <lineage>
        <taxon>Bacteria</taxon>
        <taxon>Pseudomonadati</taxon>
        <taxon>Verrucomicrobiota</taxon>
        <taxon>Verrucomicrobiia</taxon>
        <taxon>Verrucomicrobiales</taxon>
        <taxon>Verrucomicrobiaceae</taxon>
        <taxon>Luteolibacter</taxon>
    </lineage>
</organism>
<reference evidence="3 4" key="1">
    <citation type="submission" date="2020-04" db="EMBL/GenBank/DDBJ databases">
        <title>Luteolibacter sp. G-1-1-1 isolated from soil.</title>
        <authorList>
            <person name="Dahal R.H."/>
        </authorList>
    </citation>
    <scope>NUCLEOTIDE SEQUENCE [LARGE SCALE GENOMIC DNA]</scope>
    <source>
        <strain evidence="3 4">G-1-1-1</strain>
    </source>
</reference>
<sequence>MATLYHQLWIDAPASRVYQALATAEGLGTWWAPHTEEKTPQGLVLSHDPGERHGEVSFLVTDLVPARRVEWEVISKHPAQSPASSWTGTRILFELSEEKSPGGWIGLEDDGRTLTKLEFHHNGWDESSPFLGFCNFAWGQVLGMLQKQCEE</sequence>
<dbReference type="InterPro" id="IPR023393">
    <property type="entry name" value="START-like_dom_sf"/>
</dbReference>
<evidence type="ECO:0000313" key="4">
    <source>
        <dbReference type="Proteomes" id="UP000501812"/>
    </source>
</evidence>
<accession>A0A858RKI8</accession>
<protein>
    <submittedName>
        <fullName evidence="3">SRPBCC domain-containing protein</fullName>
    </submittedName>
</protein>
<evidence type="ECO:0000256" key="1">
    <source>
        <dbReference type="ARBA" id="ARBA00006817"/>
    </source>
</evidence>
<dbReference type="SUPFAM" id="SSF55961">
    <property type="entry name" value="Bet v1-like"/>
    <property type="match status" value="1"/>
</dbReference>
<proteinExistence type="inferred from homology"/>
<dbReference type="Gene3D" id="3.30.530.20">
    <property type="match status" value="1"/>
</dbReference>
<dbReference type="EMBL" id="CP051774">
    <property type="protein sequence ID" value="QJE97826.1"/>
    <property type="molecule type" value="Genomic_DNA"/>
</dbReference>
<comment type="similarity">
    <text evidence="1">Belongs to the AHA1 family.</text>
</comment>
<dbReference type="CDD" id="cd07814">
    <property type="entry name" value="SRPBCC_CalC_Aha1-like"/>
    <property type="match status" value="1"/>
</dbReference>
<dbReference type="AlphaFoldDB" id="A0A858RKI8"/>
<dbReference type="Proteomes" id="UP000501812">
    <property type="component" value="Chromosome"/>
</dbReference>
<gene>
    <name evidence="3" type="ORF">HHL09_19235</name>
</gene>
<evidence type="ECO:0000259" key="2">
    <source>
        <dbReference type="Pfam" id="PF08327"/>
    </source>
</evidence>
<dbReference type="RefSeq" id="WP_169456252.1">
    <property type="nucleotide sequence ID" value="NZ_CP051774.1"/>
</dbReference>